<keyword evidence="3" id="KW-1185">Reference proteome</keyword>
<dbReference type="AlphaFoldDB" id="A0A2C5ZK35"/>
<evidence type="ECO:0000313" key="2">
    <source>
        <dbReference type="EMBL" id="PHH80160.1"/>
    </source>
</evidence>
<protein>
    <submittedName>
        <fullName evidence="2">Uncharacterized protein</fullName>
    </submittedName>
</protein>
<gene>
    <name evidence="2" type="ORF">CDD80_2698</name>
</gene>
<proteinExistence type="predicted"/>
<name>A0A2C5ZK35_9HYPO</name>
<accession>A0A2C5ZK35</accession>
<dbReference type="Pfam" id="PF17233">
    <property type="entry name" value="DUF5308"/>
    <property type="match status" value="1"/>
</dbReference>
<dbReference type="InterPro" id="IPR035186">
    <property type="entry name" value="DUF5308"/>
</dbReference>
<organism evidence="2 3">
    <name type="scientific">Ophiocordyceps camponoti-rufipedis</name>
    <dbReference type="NCBI Taxonomy" id="2004952"/>
    <lineage>
        <taxon>Eukaryota</taxon>
        <taxon>Fungi</taxon>
        <taxon>Dikarya</taxon>
        <taxon>Ascomycota</taxon>
        <taxon>Pezizomycotina</taxon>
        <taxon>Sordariomycetes</taxon>
        <taxon>Hypocreomycetidae</taxon>
        <taxon>Hypocreales</taxon>
        <taxon>Ophiocordycipitaceae</taxon>
        <taxon>Ophiocordyceps</taxon>
    </lineage>
</organism>
<dbReference type="Proteomes" id="UP000226431">
    <property type="component" value="Unassembled WGS sequence"/>
</dbReference>
<sequence>MANLPSQHPSLAIHLSDLTLTPLISSSSSASNVGSLSALASSAVATRTSAQRAHLGRPQRVMVEYSDRGPVVLHTFLDPGDVLVSPAEHHGPDANQPHDNGHLNNKDQPQDPCPVLVGLVVAADADEAPEARRAAAKLERIARDFQRQWSDHQTAESRSSSK</sequence>
<evidence type="ECO:0000313" key="3">
    <source>
        <dbReference type="Proteomes" id="UP000226431"/>
    </source>
</evidence>
<comment type="caution">
    <text evidence="2">The sequence shown here is derived from an EMBL/GenBank/DDBJ whole genome shotgun (WGS) entry which is preliminary data.</text>
</comment>
<dbReference type="EMBL" id="NJES01000024">
    <property type="protein sequence ID" value="PHH80160.1"/>
    <property type="molecule type" value="Genomic_DNA"/>
</dbReference>
<reference evidence="2 3" key="1">
    <citation type="submission" date="2017-06" db="EMBL/GenBank/DDBJ databases">
        <title>Ant-infecting Ophiocordyceps genomes reveal a high diversity of potential behavioral manipulation genes and a possible major role for enterotoxins.</title>
        <authorList>
            <person name="De Bekker C."/>
            <person name="Evans H.C."/>
            <person name="Brachmann A."/>
            <person name="Hughes D.P."/>
        </authorList>
    </citation>
    <scope>NUCLEOTIDE SEQUENCE [LARGE SCALE GENOMIC DNA]</scope>
    <source>
        <strain evidence="2 3">Map16</strain>
    </source>
</reference>
<evidence type="ECO:0000256" key="1">
    <source>
        <dbReference type="SAM" id="MobiDB-lite"/>
    </source>
</evidence>
<feature type="compositionally biased region" description="Basic and acidic residues" evidence="1">
    <location>
        <begin position="99"/>
        <end position="109"/>
    </location>
</feature>
<dbReference type="OrthoDB" id="5305418at2759"/>
<feature type="region of interest" description="Disordered" evidence="1">
    <location>
        <begin position="82"/>
        <end position="111"/>
    </location>
</feature>